<keyword evidence="3" id="KW-1185">Reference proteome</keyword>
<protein>
    <submittedName>
        <fullName evidence="2">Uncharacterized protein</fullName>
    </submittedName>
</protein>
<proteinExistence type="predicted"/>
<feature type="chain" id="PRO_5009887219" evidence="1">
    <location>
        <begin position="24"/>
        <end position="151"/>
    </location>
</feature>
<gene>
    <name evidence="2" type="ORF">PFRI_31350</name>
</gene>
<keyword evidence="1" id="KW-0732">Signal</keyword>
<dbReference type="RefSeq" id="WP_072631647.1">
    <property type="nucleotide sequence ID" value="NZ_MLCB01000172.1"/>
</dbReference>
<organism evidence="2 3">
    <name type="scientific">Planktotalea frisia</name>
    <dbReference type="NCBI Taxonomy" id="696762"/>
    <lineage>
        <taxon>Bacteria</taxon>
        <taxon>Pseudomonadati</taxon>
        <taxon>Pseudomonadota</taxon>
        <taxon>Alphaproteobacteria</taxon>
        <taxon>Rhodobacterales</taxon>
        <taxon>Paracoccaceae</taxon>
        <taxon>Planktotalea</taxon>
    </lineage>
</organism>
<dbReference type="STRING" id="696762.PFRI_31350"/>
<name>A0A1L9NTL2_9RHOB</name>
<sequence length="151" mass="16748">MRFCNIIYSSISAALLLAMPLTAEYSVPERGTKERSAMLDAVRAHAEEQLGAPIEFVVYDLRVDGRFGFASLQAQRPGGGAIDLYATPGFKEGTLEPDFMDGTSMQALLRRSGETWVAVHWAIGPTDLWFAYGPFCRRYGRVIEDYCQGVN</sequence>
<evidence type="ECO:0000313" key="2">
    <source>
        <dbReference type="EMBL" id="OJI92650.1"/>
    </source>
</evidence>
<reference evidence="2 3" key="1">
    <citation type="submission" date="2016-10" db="EMBL/GenBank/DDBJ databases">
        <title>Genome sequence of Planktotalea frisia SH6-1.</title>
        <authorList>
            <person name="Poehlein A."/>
            <person name="Bakenhus I."/>
            <person name="Voget S."/>
            <person name="Brinkhoff T."/>
            <person name="Simon M."/>
        </authorList>
    </citation>
    <scope>NUCLEOTIDE SEQUENCE [LARGE SCALE GENOMIC DNA]</scope>
    <source>
        <strain evidence="2 3">SH6-1</strain>
    </source>
</reference>
<dbReference type="AlphaFoldDB" id="A0A1L9NTL2"/>
<dbReference type="Proteomes" id="UP000184514">
    <property type="component" value="Unassembled WGS sequence"/>
</dbReference>
<evidence type="ECO:0000256" key="1">
    <source>
        <dbReference type="SAM" id="SignalP"/>
    </source>
</evidence>
<dbReference type="OrthoDB" id="5540942at2"/>
<accession>A0A1L9NTL2</accession>
<dbReference type="EMBL" id="MLCB01000172">
    <property type="protein sequence ID" value="OJI92650.1"/>
    <property type="molecule type" value="Genomic_DNA"/>
</dbReference>
<evidence type="ECO:0000313" key="3">
    <source>
        <dbReference type="Proteomes" id="UP000184514"/>
    </source>
</evidence>
<comment type="caution">
    <text evidence="2">The sequence shown here is derived from an EMBL/GenBank/DDBJ whole genome shotgun (WGS) entry which is preliminary data.</text>
</comment>
<feature type="signal peptide" evidence="1">
    <location>
        <begin position="1"/>
        <end position="23"/>
    </location>
</feature>